<evidence type="ECO:0000256" key="6">
    <source>
        <dbReference type="PROSITE-ProRule" id="PRU00169"/>
    </source>
</evidence>
<dbReference type="PANTHER" id="PTHR44591">
    <property type="entry name" value="STRESS RESPONSE REGULATOR PROTEIN 1"/>
    <property type="match status" value="1"/>
</dbReference>
<reference evidence="8 9" key="1">
    <citation type="journal article" date="2017" name="Front. Microbiol.">
        <title>Comparative Genomic Analysis of the Class Epsilonproteobacteria and Proposed Reclassification to Epsilonbacteraeota (phyl. nov.).</title>
        <authorList>
            <person name="Waite D.W."/>
            <person name="Vanwonterghem I."/>
            <person name="Rinke C."/>
            <person name="Parks D.H."/>
            <person name="Zhang Y."/>
            <person name="Takai K."/>
            <person name="Sievert S.M."/>
            <person name="Simon J."/>
            <person name="Campbell B.J."/>
            <person name="Hanson T.E."/>
            <person name="Woyke T."/>
            <person name="Klotz M.G."/>
            <person name="Hugenholtz P."/>
        </authorList>
    </citation>
    <scope>NUCLEOTIDE SEQUENCE [LARGE SCALE GENOMIC DNA]</scope>
    <source>
        <strain evidence="8">UBA11420</strain>
    </source>
</reference>
<evidence type="ECO:0000313" key="9">
    <source>
        <dbReference type="Proteomes" id="UP000231638"/>
    </source>
</evidence>
<dbReference type="Proteomes" id="UP000231638">
    <property type="component" value="Unassembled WGS sequence"/>
</dbReference>
<comment type="caution">
    <text evidence="8">The sequence shown here is derived from an EMBL/GenBank/DDBJ whole genome shotgun (WGS) entry which is preliminary data.</text>
</comment>
<dbReference type="PROSITE" id="PS50110">
    <property type="entry name" value="RESPONSE_REGULATORY"/>
    <property type="match status" value="1"/>
</dbReference>
<dbReference type="STRING" id="366522.GCA_001548055_02649"/>
<dbReference type="InterPro" id="IPR011006">
    <property type="entry name" value="CheY-like_superfamily"/>
</dbReference>
<evidence type="ECO:0000256" key="4">
    <source>
        <dbReference type="ARBA" id="ARBA00022779"/>
    </source>
</evidence>
<dbReference type="SUPFAM" id="SSF52172">
    <property type="entry name" value="CheY-like"/>
    <property type="match status" value="1"/>
</dbReference>
<dbReference type="Gene3D" id="1.10.10.10">
    <property type="entry name" value="Winged helix-like DNA-binding domain superfamily/Winged helix DNA-binding domain"/>
    <property type="match status" value="1"/>
</dbReference>
<dbReference type="PANTHER" id="PTHR44591:SF14">
    <property type="entry name" value="PROTEIN PILG"/>
    <property type="match status" value="1"/>
</dbReference>
<keyword evidence="5" id="KW-0902">Two-component regulatory system</keyword>
<dbReference type="AlphaFoldDB" id="A0A2D3W7P4"/>
<evidence type="ECO:0000313" key="8">
    <source>
        <dbReference type="EMBL" id="DAB35905.1"/>
    </source>
</evidence>
<dbReference type="SMART" id="SM00448">
    <property type="entry name" value="REC"/>
    <property type="match status" value="1"/>
</dbReference>
<evidence type="ECO:0000256" key="3">
    <source>
        <dbReference type="ARBA" id="ARBA00022553"/>
    </source>
</evidence>
<keyword evidence="4" id="KW-0283">Flagellar rotation</keyword>
<comment type="cofactor">
    <cofactor evidence="1">
        <name>Mg(2+)</name>
        <dbReference type="ChEBI" id="CHEBI:18420"/>
    </cofactor>
</comment>
<sequence>MDFNGLKDCVVLYVEDEKSVQTQTQMILKDFVKEVYLANNGAEGLKIALEKEIDIIVTDILMPEMNGIEMLKKLKNEHQREIPAIITTAFTETEYLIEAIALKVDGFIMKPINVKDLISNIYTTMLPKLHNKELQGCSFIIEGLAALIGGKKIEILRYIINHLDENKIFNGSYQDIIDNIGVSKPTVVHMFQQLIKVGILEKVKNKMYRFRNTKLIGESL</sequence>
<evidence type="ECO:0000259" key="7">
    <source>
        <dbReference type="PROSITE" id="PS50110"/>
    </source>
</evidence>
<feature type="modified residue" description="4-aspartylphosphate" evidence="6">
    <location>
        <position position="59"/>
    </location>
</feature>
<evidence type="ECO:0000256" key="5">
    <source>
        <dbReference type="ARBA" id="ARBA00023012"/>
    </source>
</evidence>
<feature type="domain" description="Response regulatory" evidence="7">
    <location>
        <begin position="10"/>
        <end position="125"/>
    </location>
</feature>
<dbReference type="InterPro" id="IPR036390">
    <property type="entry name" value="WH_DNA-bd_sf"/>
</dbReference>
<dbReference type="InterPro" id="IPR050595">
    <property type="entry name" value="Bact_response_regulator"/>
</dbReference>
<dbReference type="GO" id="GO:0000160">
    <property type="term" value="P:phosphorelay signal transduction system"/>
    <property type="evidence" value="ECO:0007669"/>
    <property type="project" value="UniProtKB-KW"/>
</dbReference>
<dbReference type="EMBL" id="DLUG01000201">
    <property type="protein sequence ID" value="DAB35905.1"/>
    <property type="molecule type" value="Genomic_DNA"/>
</dbReference>
<dbReference type="Pfam" id="PF00072">
    <property type="entry name" value="Response_reg"/>
    <property type="match status" value="1"/>
</dbReference>
<keyword evidence="3 6" id="KW-0597">Phosphoprotein</keyword>
<proteinExistence type="predicted"/>
<gene>
    <name evidence="8" type="ORF">CFH80_07725</name>
</gene>
<dbReference type="InterPro" id="IPR001789">
    <property type="entry name" value="Sig_transdc_resp-reg_receiver"/>
</dbReference>
<dbReference type="GO" id="GO:0006276">
    <property type="term" value="P:plasmid maintenance"/>
    <property type="evidence" value="ECO:0007669"/>
    <property type="project" value="InterPro"/>
</dbReference>
<dbReference type="SUPFAM" id="SSF46785">
    <property type="entry name" value="Winged helix' DNA-binding domain"/>
    <property type="match status" value="1"/>
</dbReference>
<dbReference type="GO" id="GO:0097588">
    <property type="term" value="P:archaeal or bacterial-type flagellum-dependent cell motility"/>
    <property type="evidence" value="ECO:0007669"/>
    <property type="project" value="UniProtKB-KW"/>
</dbReference>
<dbReference type="InterPro" id="IPR008813">
    <property type="entry name" value="Plasmid_replication_RepL"/>
</dbReference>
<dbReference type="CDD" id="cd00156">
    <property type="entry name" value="REC"/>
    <property type="match status" value="1"/>
</dbReference>
<accession>A0A2D3W7P4</accession>
<dbReference type="Gene3D" id="3.40.50.2300">
    <property type="match status" value="1"/>
</dbReference>
<evidence type="ECO:0000256" key="2">
    <source>
        <dbReference type="ARBA" id="ARBA00022500"/>
    </source>
</evidence>
<keyword evidence="2" id="KW-0145">Chemotaxis</keyword>
<dbReference type="Pfam" id="PF05732">
    <property type="entry name" value="RepL"/>
    <property type="match status" value="1"/>
</dbReference>
<dbReference type="InterPro" id="IPR036388">
    <property type="entry name" value="WH-like_DNA-bd_sf"/>
</dbReference>
<name>A0A2D3W7P4_9BACT</name>
<protein>
    <submittedName>
        <fullName evidence="8">Response regulator</fullName>
    </submittedName>
</protein>
<evidence type="ECO:0000256" key="1">
    <source>
        <dbReference type="ARBA" id="ARBA00001946"/>
    </source>
</evidence>
<dbReference type="GO" id="GO:0006935">
    <property type="term" value="P:chemotaxis"/>
    <property type="evidence" value="ECO:0007669"/>
    <property type="project" value="UniProtKB-KW"/>
</dbReference>
<dbReference type="GO" id="GO:0006260">
    <property type="term" value="P:DNA replication"/>
    <property type="evidence" value="ECO:0007669"/>
    <property type="project" value="InterPro"/>
</dbReference>
<organism evidence="8 9">
    <name type="scientific">Sulfurospirillum cavolei</name>
    <dbReference type="NCBI Taxonomy" id="366522"/>
    <lineage>
        <taxon>Bacteria</taxon>
        <taxon>Pseudomonadati</taxon>
        <taxon>Campylobacterota</taxon>
        <taxon>Epsilonproteobacteria</taxon>
        <taxon>Campylobacterales</taxon>
        <taxon>Sulfurospirillaceae</taxon>
        <taxon>Sulfurospirillum</taxon>
    </lineage>
</organism>